<dbReference type="EMBL" id="JPKZ01002246">
    <property type="protein sequence ID" value="KHN77758.1"/>
    <property type="molecule type" value="Genomic_DNA"/>
</dbReference>
<comment type="caution">
    <text evidence="1">The sequence shown here is derived from an EMBL/GenBank/DDBJ whole genome shotgun (WGS) entry which is preliminary data.</text>
</comment>
<dbReference type="Proteomes" id="UP000031036">
    <property type="component" value="Unassembled WGS sequence"/>
</dbReference>
<organism evidence="1 2">
    <name type="scientific">Toxocara canis</name>
    <name type="common">Canine roundworm</name>
    <dbReference type="NCBI Taxonomy" id="6265"/>
    <lineage>
        <taxon>Eukaryota</taxon>
        <taxon>Metazoa</taxon>
        <taxon>Ecdysozoa</taxon>
        <taxon>Nematoda</taxon>
        <taxon>Chromadorea</taxon>
        <taxon>Rhabditida</taxon>
        <taxon>Spirurina</taxon>
        <taxon>Ascaridomorpha</taxon>
        <taxon>Ascaridoidea</taxon>
        <taxon>Toxocaridae</taxon>
        <taxon>Toxocara</taxon>
    </lineage>
</organism>
<dbReference type="OrthoDB" id="5782146at2759"/>
<sequence length="189" mass="20787">MGIVEEVGLDASDKEKVLVDLINAKKQLSASAHGNVAAAETSDGQRAQVQRFGDRGGLAQIEGHKAQLKTKENEEGKHALLKADNEYELDTVARGSLKDPKDSEFEANNKRFDFKLKPNSQTKSEGEGTIAYNDKEKGKSGRYAYTIRQDGKKTDATLSAHDIGDKDEFAQSLFGRRSEKYHCTGQLPL</sequence>
<dbReference type="STRING" id="6265.A0A0B2V8B1"/>
<evidence type="ECO:0000313" key="1">
    <source>
        <dbReference type="EMBL" id="KHN77758.1"/>
    </source>
</evidence>
<protein>
    <submittedName>
        <fullName evidence="1">Uncharacterized protein</fullName>
    </submittedName>
</protein>
<reference evidence="1 2" key="1">
    <citation type="submission" date="2014-11" db="EMBL/GenBank/DDBJ databases">
        <title>Genetic blueprint of the zoonotic pathogen Toxocara canis.</title>
        <authorList>
            <person name="Zhu X.-Q."/>
            <person name="Korhonen P.K."/>
            <person name="Cai H."/>
            <person name="Young N.D."/>
            <person name="Nejsum P."/>
            <person name="von Samson-Himmelstjerna G."/>
            <person name="Boag P.R."/>
            <person name="Tan P."/>
            <person name="Li Q."/>
            <person name="Min J."/>
            <person name="Yang Y."/>
            <person name="Wang X."/>
            <person name="Fang X."/>
            <person name="Hall R.S."/>
            <person name="Hofmann A."/>
            <person name="Sternberg P.W."/>
            <person name="Jex A.R."/>
            <person name="Gasser R.B."/>
        </authorList>
    </citation>
    <scope>NUCLEOTIDE SEQUENCE [LARGE SCALE GENOMIC DNA]</scope>
    <source>
        <strain evidence="1">PN_DK_2014</strain>
    </source>
</reference>
<dbReference type="AlphaFoldDB" id="A0A0B2V8B1"/>
<dbReference type="OMA" id="YAYTIRQ"/>
<proteinExistence type="predicted"/>
<gene>
    <name evidence="1" type="ORF">Tcan_08060</name>
</gene>
<keyword evidence="2" id="KW-1185">Reference proteome</keyword>
<evidence type="ECO:0000313" key="2">
    <source>
        <dbReference type="Proteomes" id="UP000031036"/>
    </source>
</evidence>
<accession>A0A0B2V8B1</accession>
<name>A0A0B2V8B1_TOXCA</name>